<name>A0A517RC14_9PLAN</name>
<dbReference type="AlphaFoldDB" id="A0A517RC14"/>
<evidence type="ECO:0000313" key="1">
    <source>
        <dbReference type="EMBL" id="QDT41396.1"/>
    </source>
</evidence>
<dbReference type="KEGG" id="gaz:Pan241w_14560"/>
<proteinExistence type="predicted"/>
<keyword evidence="2" id="KW-1185">Reference proteome</keyword>
<sequence length="152" mass="16528">MNAGRSEIVFRSACFFTRPSSSTEQNLVLSQDNGRDQVPRAKFCVVLDLFVRTKLVSLVKIVSKHRNLLLAALGPNCIRAYPISKTLLGTISLTRGNLFFFSVCRNSFDLAGAAFEIGDDAGEGLRVEAEDGETSRIELAGDINLSQDAITA</sequence>
<evidence type="ECO:0000313" key="2">
    <source>
        <dbReference type="Proteomes" id="UP000317171"/>
    </source>
</evidence>
<dbReference type="Proteomes" id="UP000317171">
    <property type="component" value="Chromosome"/>
</dbReference>
<reference evidence="1 2" key="1">
    <citation type="submission" date="2019-02" db="EMBL/GenBank/DDBJ databases">
        <title>Deep-cultivation of Planctomycetes and their phenomic and genomic characterization uncovers novel biology.</title>
        <authorList>
            <person name="Wiegand S."/>
            <person name="Jogler M."/>
            <person name="Boedeker C."/>
            <person name="Pinto D."/>
            <person name="Vollmers J."/>
            <person name="Rivas-Marin E."/>
            <person name="Kohn T."/>
            <person name="Peeters S.H."/>
            <person name="Heuer A."/>
            <person name="Rast P."/>
            <person name="Oberbeckmann S."/>
            <person name="Bunk B."/>
            <person name="Jeske O."/>
            <person name="Meyerdierks A."/>
            <person name="Storesund J.E."/>
            <person name="Kallscheuer N."/>
            <person name="Luecker S."/>
            <person name="Lage O.M."/>
            <person name="Pohl T."/>
            <person name="Merkel B.J."/>
            <person name="Hornburger P."/>
            <person name="Mueller R.-W."/>
            <person name="Bruemmer F."/>
            <person name="Labrenz M."/>
            <person name="Spormann A.M."/>
            <person name="Op den Camp H."/>
            <person name="Overmann J."/>
            <person name="Amann R."/>
            <person name="Jetten M.S.M."/>
            <person name="Mascher T."/>
            <person name="Medema M.H."/>
            <person name="Devos D.P."/>
            <person name="Kaster A.-K."/>
            <person name="Ovreas L."/>
            <person name="Rohde M."/>
            <person name="Galperin M.Y."/>
            <person name="Jogler C."/>
        </authorList>
    </citation>
    <scope>NUCLEOTIDE SEQUENCE [LARGE SCALE GENOMIC DNA]</scope>
    <source>
        <strain evidence="1 2">Pan241w</strain>
    </source>
</reference>
<dbReference type="EMBL" id="CP036269">
    <property type="protein sequence ID" value="QDT41396.1"/>
    <property type="molecule type" value="Genomic_DNA"/>
</dbReference>
<organism evidence="1 2">
    <name type="scientific">Gimesia alba</name>
    <dbReference type="NCBI Taxonomy" id="2527973"/>
    <lineage>
        <taxon>Bacteria</taxon>
        <taxon>Pseudomonadati</taxon>
        <taxon>Planctomycetota</taxon>
        <taxon>Planctomycetia</taxon>
        <taxon>Planctomycetales</taxon>
        <taxon>Planctomycetaceae</taxon>
        <taxon>Gimesia</taxon>
    </lineage>
</organism>
<gene>
    <name evidence="1" type="ORF">Pan241w_14560</name>
</gene>
<accession>A0A517RC14</accession>
<protein>
    <submittedName>
        <fullName evidence="1">Uncharacterized protein</fullName>
    </submittedName>
</protein>